<dbReference type="Gene3D" id="3.30.420.10">
    <property type="entry name" value="Ribonuclease H-like superfamily/Ribonuclease H"/>
    <property type="match status" value="1"/>
</dbReference>
<comment type="caution">
    <text evidence="2">The sequence shown here is derived from an EMBL/GenBank/DDBJ whole genome shotgun (WGS) entry which is preliminary data.</text>
</comment>
<dbReference type="EMBL" id="JOJR01000686">
    <property type="protein sequence ID" value="RCN35235.1"/>
    <property type="molecule type" value="Genomic_DNA"/>
</dbReference>
<keyword evidence="3" id="KW-1185">Reference proteome</keyword>
<organism evidence="2 3">
    <name type="scientific">Ancylostoma caninum</name>
    <name type="common">Dog hookworm</name>
    <dbReference type="NCBI Taxonomy" id="29170"/>
    <lineage>
        <taxon>Eukaryota</taxon>
        <taxon>Metazoa</taxon>
        <taxon>Ecdysozoa</taxon>
        <taxon>Nematoda</taxon>
        <taxon>Chromadorea</taxon>
        <taxon>Rhabditida</taxon>
        <taxon>Rhabditina</taxon>
        <taxon>Rhabditomorpha</taxon>
        <taxon>Strongyloidea</taxon>
        <taxon>Ancylostomatidae</taxon>
        <taxon>Ancylostomatinae</taxon>
        <taxon>Ancylostoma</taxon>
    </lineage>
</organism>
<evidence type="ECO:0000313" key="2">
    <source>
        <dbReference type="EMBL" id="RCN35235.1"/>
    </source>
</evidence>
<dbReference type="OrthoDB" id="10006939at2759"/>
<feature type="domain" description="Tc1-like transposase DDE" evidence="1">
    <location>
        <begin position="9"/>
        <end position="36"/>
    </location>
</feature>
<dbReference type="InterPro" id="IPR036397">
    <property type="entry name" value="RNaseH_sf"/>
</dbReference>
<dbReference type="Proteomes" id="UP000252519">
    <property type="component" value="Unassembled WGS sequence"/>
</dbReference>
<reference evidence="2 3" key="1">
    <citation type="submission" date="2014-10" db="EMBL/GenBank/DDBJ databases">
        <title>Draft genome of the hookworm Ancylostoma caninum.</title>
        <authorList>
            <person name="Mitreva M."/>
        </authorList>
    </citation>
    <scope>NUCLEOTIDE SEQUENCE [LARGE SCALE GENOMIC DNA]</scope>
    <source>
        <strain evidence="2 3">Baltimore</strain>
    </source>
</reference>
<protein>
    <recommendedName>
        <fullName evidence="1">Tc1-like transposase DDE domain-containing protein</fullName>
    </recommendedName>
</protein>
<gene>
    <name evidence="2" type="ORF">ANCCAN_18913</name>
</gene>
<sequence length="57" mass="7055">MWNVHRIDWPPESPDLNPIELVWHQLKYYLRHTHKPHRLNAKSTLNTSIRQRQCGRW</sequence>
<proteinExistence type="predicted"/>
<dbReference type="GO" id="GO:0003676">
    <property type="term" value="F:nucleic acid binding"/>
    <property type="evidence" value="ECO:0007669"/>
    <property type="project" value="InterPro"/>
</dbReference>
<name>A0A368FWV4_ANCCA</name>
<dbReference type="AlphaFoldDB" id="A0A368FWV4"/>
<dbReference type="Pfam" id="PF13358">
    <property type="entry name" value="DDE_3"/>
    <property type="match status" value="1"/>
</dbReference>
<evidence type="ECO:0000259" key="1">
    <source>
        <dbReference type="Pfam" id="PF13358"/>
    </source>
</evidence>
<evidence type="ECO:0000313" key="3">
    <source>
        <dbReference type="Proteomes" id="UP000252519"/>
    </source>
</evidence>
<dbReference type="InterPro" id="IPR038717">
    <property type="entry name" value="Tc1-like_DDE_dom"/>
</dbReference>
<accession>A0A368FWV4</accession>